<dbReference type="SUPFAM" id="SSF143113">
    <property type="entry name" value="NAP-like"/>
    <property type="match status" value="1"/>
</dbReference>
<evidence type="ECO:0000256" key="1">
    <source>
        <dbReference type="ARBA" id="ARBA00009947"/>
    </source>
</evidence>
<keyword evidence="4" id="KW-1185">Reference proteome</keyword>
<dbReference type="GO" id="GO:0005634">
    <property type="term" value="C:nucleus"/>
    <property type="evidence" value="ECO:0007669"/>
    <property type="project" value="InterPro"/>
</dbReference>
<gene>
    <name evidence="5" type="primary">LOC114489362</name>
</gene>
<dbReference type="KEGG" id="pdic:114489362"/>
<feature type="compositionally biased region" description="Basic and acidic residues" evidence="3">
    <location>
        <begin position="55"/>
        <end position="69"/>
    </location>
</feature>
<dbReference type="InParanoid" id="A0A7E6D1R9"/>
<reference evidence="5" key="1">
    <citation type="submission" date="2025-08" db="UniProtKB">
        <authorList>
            <consortium name="RefSeq"/>
        </authorList>
    </citation>
    <scope>IDENTIFICATION</scope>
    <source>
        <tissue evidence="5">Muscle</tissue>
    </source>
</reference>
<dbReference type="Proteomes" id="UP000504628">
    <property type="component" value="Unplaced"/>
</dbReference>
<dbReference type="FunCoup" id="A0A7E6D1R9">
    <property type="interactions" value="4"/>
</dbReference>
<organism evidence="4 5">
    <name type="scientific">Phyllostomus discolor</name>
    <name type="common">pale spear-nosed bat</name>
    <dbReference type="NCBI Taxonomy" id="89673"/>
    <lineage>
        <taxon>Eukaryota</taxon>
        <taxon>Metazoa</taxon>
        <taxon>Chordata</taxon>
        <taxon>Craniata</taxon>
        <taxon>Vertebrata</taxon>
        <taxon>Euteleostomi</taxon>
        <taxon>Mammalia</taxon>
        <taxon>Eutheria</taxon>
        <taxon>Laurasiatheria</taxon>
        <taxon>Chiroptera</taxon>
        <taxon>Yangochiroptera</taxon>
        <taxon>Phyllostomidae</taxon>
        <taxon>Phyllostominae</taxon>
        <taxon>Phyllostomus</taxon>
    </lineage>
</organism>
<dbReference type="Gene3D" id="3.30.1120.90">
    <property type="entry name" value="Nucleosome assembly protein"/>
    <property type="match status" value="1"/>
</dbReference>
<dbReference type="InterPro" id="IPR037231">
    <property type="entry name" value="NAP-like_sf"/>
</dbReference>
<dbReference type="OrthoDB" id="9751433at2759"/>
<dbReference type="GO" id="GO:0006334">
    <property type="term" value="P:nucleosome assembly"/>
    <property type="evidence" value="ECO:0007669"/>
    <property type="project" value="InterPro"/>
</dbReference>
<dbReference type="PROSITE" id="PS51257">
    <property type="entry name" value="PROKAR_LIPOPROTEIN"/>
    <property type="match status" value="1"/>
</dbReference>
<accession>A0A7E6D1R9</accession>
<sequence>MWVRAVSRASCPAAEPANMASAAVHAISGASCATGVTMAPAKALQVVEVGPGDKKLTAEEAPVRAEEKPGGSSARPPLEALAALQCQLRAESARGHRVYLGVKLASAERRKPILERRRSIIQCIPGFWAKAIRNHPQISDIISEQDEDMLEYLVTLEVRELGGPKYRCRLMFFFRSNPYFLNEVIIKEYRLSLAGYRATRSTVVHWFWDYERGAPSRRLDTTSVNLFNWLSEHSLPGSGKIAELISEDLWPSPLRHYLRGTKAPVEGAQTGPVVAEEPVG</sequence>
<dbReference type="AlphaFoldDB" id="A0A7E6D1R9"/>
<dbReference type="RefSeq" id="XP_035873167.1">
    <property type="nucleotide sequence ID" value="XM_036017274.1"/>
</dbReference>
<name>A0A7E6D1R9_9CHIR</name>
<evidence type="ECO:0000256" key="3">
    <source>
        <dbReference type="SAM" id="MobiDB-lite"/>
    </source>
</evidence>
<proteinExistence type="inferred from homology"/>
<comment type="similarity">
    <text evidence="1 2">Belongs to the nucleosome assembly protein (NAP) family.</text>
</comment>
<protein>
    <submittedName>
        <fullName evidence="5">Testis-specific Y-encoded protein 1-like</fullName>
    </submittedName>
</protein>
<dbReference type="GeneID" id="114489362"/>
<evidence type="ECO:0000313" key="4">
    <source>
        <dbReference type="Proteomes" id="UP000504628"/>
    </source>
</evidence>
<feature type="region of interest" description="Disordered" evidence="3">
    <location>
        <begin position="55"/>
        <end position="76"/>
    </location>
</feature>
<dbReference type="Pfam" id="PF00956">
    <property type="entry name" value="NAP"/>
    <property type="match status" value="1"/>
</dbReference>
<evidence type="ECO:0000313" key="5">
    <source>
        <dbReference type="RefSeq" id="XP_035873167.1"/>
    </source>
</evidence>
<dbReference type="InterPro" id="IPR002164">
    <property type="entry name" value="NAP_family"/>
</dbReference>
<dbReference type="PANTHER" id="PTHR11875">
    <property type="entry name" value="TESTIS-SPECIFIC Y-ENCODED PROTEIN"/>
    <property type="match status" value="1"/>
</dbReference>
<evidence type="ECO:0000256" key="2">
    <source>
        <dbReference type="RuleBase" id="RU003876"/>
    </source>
</evidence>